<reference evidence="3" key="1">
    <citation type="journal article" date="2019" name="Int. J. Syst. Evol. Microbiol.">
        <title>The Global Catalogue of Microorganisms (GCM) 10K type strain sequencing project: providing services to taxonomists for standard genome sequencing and annotation.</title>
        <authorList>
            <consortium name="The Broad Institute Genomics Platform"/>
            <consortium name="The Broad Institute Genome Sequencing Center for Infectious Disease"/>
            <person name="Wu L."/>
            <person name="Ma J."/>
        </authorList>
    </citation>
    <scope>NUCLEOTIDE SEQUENCE [LARGE SCALE GENOMIC DNA]</scope>
    <source>
        <strain evidence="3">JCM 3106</strain>
    </source>
</reference>
<feature type="region of interest" description="Disordered" evidence="1">
    <location>
        <begin position="1"/>
        <end position="89"/>
    </location>
</feature>
<evidence type="ECO:0000256" key="1">
    <source>
        <dbReference type="SAM" id="MobiDB-lite"/>
    </source>
</evidence>
<feature type="compositionally biased region" description="Basic and acidic residues" evidence="1">
    <location>
        <begin position="78"/>
        <end position="89"/>
    </location>
</feature>
<organism evidence="2 3">
    <name type="scientific">Streptosporangium longisporum</name>
    <dbReference type="NCBI Taxonomy" id="46187"/>
    <lineage>
        <taxon>Bacteria</taxon>
        <taxon>Bacillati</taxon>
        <taxon>Actinomycetota</taxon>
        <taxon>Actinomycetes</taxon>
        <taxon>Streptosporangiales</taxon>
        <taxon>Streptosporangiaceae</taxon>
        <taxon>Streptosporangium</taxon>
    </lineage>
</organism>
<evidence type="ECO:0000313" key="2">
    <source>
        <dbReference type="EMBL" id="GAA3005810.1"/>
    </source>
</evidence>
<name>A0ABP6KH74_9ACTN</name>
<accession>A0ABP6KH74</accession>
<gene>
    <name evidence="2" type="ORF">GCM10017559_29470</name>
</gene>
<comment type="caution">
    <text evidence="2">The sequence shown here is derived from an EMBL/GenBank/DDBJ whole genome shotgun (WGS) entry which is preliminary data.</text>
</comment>
<feature type="compositionally biased region" description="Basic and acidic residues" evidence="1">
    <location>
        <begin position="1"/>
        <end position="10"/>
    </location>
</feature>
<evidence type="ECO:0000313" key="3">
    <source>
        <dbReference type="Proteomes" id="UP001499930"/>
    </source>
</evidence>
<proteinExistence type="predicted"/>
<dbReference type="Proteomes" id="UP001499930">
    <property type="component" value="Unassembled WGS sequence"/>
</dbReference>
<feature type="compositionally biased region" description="Basic and acidic residues" evidence="1">
    <location>
        <begin position="59"/>
        <end position="68"/>
    </location>
</feature>
<keyword evidence="3" id="KW-1185">Reference proteome</keyword>
<sequence>MGEHDPEIARPARGGVRGVDPQVVAGSERHREGGREWHASELRRDTARGIHGSPGVKKGCPEGEKGDEGGELAHFMSRRRESDCPDQLK</sequence>
<dbReference type="EMBL" id="BAAAWD010000007">
    <property type="protein sequence ID" value="GAA3005810.1"/>
    <property type="molecule type" value="Genomic_DNA"/>
</dbReference>
<protein>
    <submittedName>
        <fullName evidence="2">Uncharacterized protein</fullName>
    </submittedName>
</protein>
<feature type="compositionally biased region" description="Basic and acidic residues" evidence="1">
    <location>
        <begin position="27"/>
        <end position="48"/>
    </location>
</feature>